<dbReference type="KEGG" id="pfm:Pyrfu_1643"/>
<dbReference type="EMBL" id="CP002838">
    <property type="protein sequence ID" value="AEM39499.1"/>
    <property type="molecule type" value="Genomic_DNA"/>
</dbReference>
<keyword evidence="1" id="KW-0472">Membrane</keyword>
<keyword evidence="2" id="KW-0449">Lipoprotein</keyword>
<dbReference type="InParanoid" id="G0ECC9"/>
<dbReference type="Gene3D" id="1.20.1480.30">
    <property type="entry name" value="Designed four-helix bundle protein"/>
    <property type="match status" value="2"/>
</dbReference>
<name>G0ECC9_PYRF1</name>
<dbReference type="SUPFAM" id="SSF58113">
    <property type="entry name" value="Apolipoprotein A-I"/>
    <property type="match status" value="1"/>
</dbReference>
<dbReference type="HOGENOM" id="CLU_249229_0_0_2"/>
<evidence type="ECO:0000313" key="2">
    <source>
        <dbReference type="EMBL" id="AEM39499.1"/>
    </source>
</evidence>
<evidence type="ECO:0000313" key="3">
    <source>
        <dbReference type="Proteomes" id="UP000001037"/>
    </source>
</evidence>
<sequence length="1489" mass="157479">MSAMSRFTLVTLALALVALVALAPAIAAAQPYKFTRPLTVVVWKGSLIEVYLNYTELADQYGLGPKGYQFALGIPGTAQPLTDQPLPILISDPAGTTFCTVGYIIIDIGSTNINYALWMTSSLNYTFTADIGTGVRATYMLFRSPAENDYLVHLYNVTGNSEVGTLNIYAKVYFPDKGSLEAAIKAANDGTVPPACQDLIDRWCANGCWLPVYGVIVPEDLPLTPGNRYSLLIKTTASTTWAFEGGLYVQAMEPNEILVKFDAGTSNVLAFGRKTPQKITLADGSNIYAVGALNVTINWTVLRSAIENSLSENLGVRNVSAVVRVVYRPSIYSLGQILAESGIVTYSSTSMNYTAAGSLLTNASAGSLPARILGGEFGTFNKSNVGAIIFNLTVNPDATLPIVNKMLALKYSVGGMTIMLPAAEGSVDIVVRVNETVCVGGCVTFDVVGISGATEAVPFWAIAAYIPLGYKITILPSAIYADDMRLDTPDDLVNGFNASLYGDRDALNVYDELRVVLVNFISDMTKFYLPAGTYTILGAGTPNIDRNVTALEALLIKWATGDVVGSTYVNETEGYIAAGNKLAYNRILVIYNVKPAPYAGAYYYLLPVFKLNLTDAEGQITTEVIATLPPINVTNVDNVASGDVKMVSGNTVFRIRPVLFAWPVDVISGSRLTSDTSTVATLGTYIMVYGVGFDLDDAALKLFVGNVSIPFSQLRKILGYQLLRADFIDVVVVNKETGTFGVLVPLWRLYEQGYDVLAGAKTGYITINVTGTGANSDVAGGHGNLGVYTGAAYDAAARYEIVEPAEPLVLLEPRAYINLTGSTATIAGNVTLTVATPDVNVLAYLQDGTIYRNKTAGAAYEKLVSLYPPADNNAMYYNFTHLMAVVITKPATADTTYALVLASGTTPVAFAINMTVSDLASGIYVARGIPVPTVKKGTYILAFYNESATTPVTGTGARIRMVPSVVFHSVEMGVADMSTVAWWTSGIYAPSLDALPNGTIMMYGYSWDTGYAIKLYVDQTQKMTIETAQIDETGSWTASYTVPATAAGSTLTLELDQNGQKAGAYVRVIEIKRNALVAKVSSGPVVYEDGTVKIPVVVTVTYYDVPVACNADVKISVKAYYDVKKHLAYSLDLTPADCVEPGVWMGVIEIPVIQAPTYLVIVAKVEYTLMGVAKLTQFAEAGVTIDPELKAMVATAAEKADTAAMAAEEVKTLVETLNTKVDSIATTVEGIDTKLASIAAKLDTIGTSLSDIAAKLDDIKTSLTSAVAEITTKLDKISGDLESVKATLAGITSEVSTAVKEALAGVATVDDVKSIVESAKNAILDKLAASTSDVKAAVAAAKSELARKIDESTAAVTSAVDAAVNKILGKVDEVAAAITDLKNSMATKSDVEAVKTAVDQLSSKLDEVKGAITASVEDVKKAVNSLAAKLGDVKAGVDSLKTEISNVKNSVDSVGTNTMIFGAASLVISIIVLALLILVAVKGGLLASH</sequence>
<reference evidence="2 3" key="1">
    <citation type="journal article" date="2011" name="Stand. Genomic Sci.">
        <title>Complete genome sequence of the hyperthermophilic chemolithoautotroph Pyrolobus fumarii type strain (1A).</title>
        <authorList>
            <person name="Anderson I."/>
            <person name="Goker M."/>
            <person name="Nolan M."/>
            <person name="Lucas S."/>
            <person name="Hammon N."/>
            <person name="Deshpande S."/>
            <person name="Cheng J.F."/>
            <person name="Tapia R."/>
            <person name="Han C."/>
            <person name="Goodwin L."/>
            <person name="Pitluck S."/>
            <person name="Huntemann M."/>
            <person name="Liolios K."/>
            <person name="Ivanova N."/>
            <person name="Pagani I."/>
            <person name="Mavromatis K."/>
            <person name="Ovchinikova G."/>
            <person name="Pati A."/>
            <person name="Chen A."/>
            <person name="Palaniappan K."/>
            <person name="Land M."/>
            <person name="Hauser L."/>
            <person name="Brambilla E.M."/>
            <person name="Huber H."/>
            <person name="Yasawong M."/>
            <person name="Rohde M."/>
            <person name="Spring S."/>
            <person name="Abt B."/>
            <person name="Sikorski J."/>
            <person name="Wirth R."/>
            <person name="Detter J.C."/>
            <person name="Woyke T."/>
            <person name="Bristow J."/>
            <person name="Eisen J.A."/>
            <person name="Markowitz V."/>
            <person name="Hugenholtz P."/>
            <person name="Kyrpides N.C."/>
            <person name="Klenk H.P."/>
            <person name="Lapidus A."/>
        </authorList>
    </citation>
    <scope>NUCLEOTIDE SEQUENCE [LARGE SCALE GENOMIC DNA]</scope>
    <source>
        <strain evidence="3">DSM 11204 / 1A</strain>
    </source>
</reference>
<keyword evidence="1" id="KW-1133">Transmembrane helix</keyword>
<keyword evidence="1" id="KW-0812">Transmembrane</keyword>
<protein>
    <submittedName>
        <fullName evidence="2">Apolipoprotein A1/A4/E</fullName>
    </submittedName>
</protein>
<accession>G0ECC9</accession>
<dbReference type="STRING" id="694429.Pyrfu_1643"/>
<keyword evidence="3" id="KW-1185">Reference proteome</keyword>
<gene>
    <name evidence="2" type="ordered locus">Pyrfu_1643</name>
</gene>
<evidence type="ECO:0000256" key="1">
    <source>
        <dbReference type="SAM" id="Phobius"/>
    </source>
</evidence>
<feature type="transmembrane region" description="Helical" evidence="1">
    <location>
        <begin position="1459"/>
        <end position="1481"/>
    </location>
</feature>
<dbReference type="eggNOG" id="arCOG06364">
    <property type="taxonomic scope" value="Archaea"/>
</dbReference>
<dbReference type="Proteomes" id="UP000001037">
    <property type="component" value="Chromosome"/>
</dbReference>
<proteinExistence type="predicted"/>
<organism evidence="2 3">
    <name type="scientific">Pyrolobus fumarii (strain DSM 11204 / 1A)</name>
    <dbReference type="NCBI Taxonomy" id="694429"/>
    <lineage>
        <taxon>Archaea</taxon>
        <taxon>Thermoproteota</taxon>
        <taxon>Thermoprotei</taxon>
        <taxon>Desulfurococcales</taxon>
        <taxon>Pyrodictiaceae</taxon>
        <taxon>Pyrolobus</taxon>
    </lineage>
</organism>